<dbReference type="InterPro" id="IPR035965">
    <property type="entry name" value="PAS-like_dom_sf"/>
</dbReference>
<dbReference type="NCBIfam" id="TIGR00229">
    <property type="entry name" value="sensory_box"/>
    <property type="match status" value="2"/>
</dbReference>
<reference evidence="10" key="1">
    <citation type="journal article" date="2019" name="Int. J. Syst. Evol. Microbiol.">
        <title>The Global Catalogue of Microorganisms (GCM) 10K type strain sequencing project: providing services to taxonomists for standard genome sequencing and annotation.</title>
        <authorList>
            <consortium name="The Broad Institute Genomics Platform"/>
            <consortium name="The Broad Institute Genome Sequencing Center for Infectious Disease"/>
            <person name="Wu L."/>
            <person name="Ma J."/>
        </authorList>
    </citation>
    <scope>NUCLEOTIDE SEQUENCE [LARGE SCALE GENOMIC DNA]</scope>
    <source>
        <strain evidence="10">KCTC 52924</strain>
    </source>
</reference>
<dbReference type="Pfam" id="PF02518">
    <property type="entry name" value="HATPase_c"/>
    <property type="match status" value="1"/>
</dbReference>
<evidence type="ECO:0000313" key="10">
    <source>
        <dbReference type="Proteomes" id="UP001597532"/>
    </source>
</evidence>
<dbReference type="PROSITE" id="PS50113">
    <property type="entry name" value="PAC"/>
    <property type="match status" value="2"/>
</dbReference>
<dbReference type="InterPro" id="IPR000014">
    <property type="entry name" value="PAS"/>
</dbReference>
<dbReference type="PANTHER" id="PTHR43304">
    <property type="entry name" value="PHYTOCHROME-LIKE PROTEIN CPH1"/>
    <property type="match status" value="1"/>
</dbReference>
<dbReference type="InterPro" id="IPR005467">
    <property type="entry name" value="His_kinase_dom"/>
</dbReference>
<evidence type="ECO:0000259" key="7">
    <source>
        <dbReference type="PROSITE" id="PS50112"/>
    </source>
</evidence>
<dbReference type="InterPro" id="IPR036890">
    <property type="entry name" value="HATPase_C_sf"/>
</dbReference>
<dbReference type="InterPro" id="IPR003594">
    <property type="entry name" value="HATPase_dom"/>
</dbReference>
<dbReference type="CDD" id="cd00130">
    <property type="entry name" value="PAS"/>
    <property type="match status" value="2"/>
</dbReference>
<name>A0ABW5VIU2_9FLAO</name>
<feature type="domain" description="PAC" evidence="8">
    <location>
        <begin position="322"/>
        <end position="374"/>
    </location>
</feature>
<dbReference type="InterPro" id="IPR001610">
    <property type="entry name" value="PAC"/>
</dbReference>
<dbReference type="PROSITE" id="PS50109">
    <property type="entry name" value="HIS_KIN"/>
    <property type="match status" value="1"/>
</dbReference>
<evidence type="ECO:0000256" key="5">
    <source>
        <dbReference type="ARBA" id="ARBA00022777"/>
    </source>
</evidence>
<dbReference type="RefSeq" id="WP_251806135.1">
    <property type="nucleotide sequence ID" value="NZ_CP166679.1"/>
</dbReference>
<protein>
    <recommendedName>
        <fullName evidence="2">histidine kinase</fullName>
        <ecNumber evidence="2">2.7.13.3</ecNumber>
    </recommendedName>
</protein>
<feature type="domain" description="PAC" evidence="8">
    <location>
        <begin position="449"/>
        <end position="501"/>
    </location>
</feature>
<evidence type="ECO:0000256" key="2">
    <source>
        <dbReference type="ARBA" id="ARBA00012438"/>
    </source>
</evidence>
<organism evidence="9 10">
    <name type="scientific">Arenibacter antarcticus</name>
    <dbReference type="NCBI Taxonomy" id="2040469"/>
    <lineage>
        <taxon>Bacteria</taxon>
        <taxon>Pseudomonadati</taxon>
        <taxon>Bacteroidota</taxon>
        <taxon>Flavobacteriia</taxon>
        <taxon>Flavobacteriales</taxon>
        <taxon>Flavobacteriaceae</taxon>
        <taxon>Arenibacter</taxon>
    </lineage>
</organism>
<dbReference type="InterPro" id="IPR000700">
    <property type="entry name" value="PAS-assoc_C"/>
</dbReference>
<sequence length="735" mass="83566">MDTLPTGFSFKDTPVALAVLDANLRFTNFSNLWFEELTIKKEDISGKFFFDIVPNCPKSFLEILESCLYKPGISTIEQQHIDGEGRSQWYQWRIHHCLDKDEKPTGLIVTTSNITKFKHTKEILIAAENITRIGGWELDLISGSIYWSRITKEIHEVPKDYIPSLETGINFYKEGEHRDKITSLINIAISKGQPWDTELLIVTEKGREVWVRAKGSPVFINGKCVRLYGVFQDIDDTKRLTLKNDKNAEKLRLATTAADVGIWEFNLQDNSVDWDRQMFSLYGIKKGDFSGNYDAWETYIHPNDRNRLQHEFKLALEGSQPLRTQFRVIHPQGEIRHIKANAALHKDGTGKMLKLVGTNWDITEFVNNQLKLNINQESFRGSFESSAVGMSLVATNGSWINVNQSLCKSLGYSRDELLQLSFQDITHPEDLHEDLAYMEEVLAGKRDSYQLEKRYMHKNGKTVHVILTVTAVKAISGEISHFISQILDITDRIEADKKSVELQKITKSQNDSLTNFAHIVSHNLRSHSTNLAMLTQYLTEEEDEEERKSIEKMLIGASESLNETIHHLNEVVLITTGAKGGLHKINLLKTITSVRKNINVLLKEKNVLCEICMNKDIEVLAIPAYLDSVLLNLFTNSIKYSSPDRQPKINITSLSNEDSIIMEFTDNGLGIDLKRHGEKIFGMYKTFHRHKDSKGIGLFITKNQIEAMNGTISVESKVDVGTTFKIVLLSASDKN</sequence>
<keyword evidence="4" id="KW-0808">Transferase</keyword>
<dbReference type="SUPFAM" id="SSF55874">
    <property type="entry name" value="ATPase domain of HSP90 chaperone/DNA topoisomerase II/histidine kinase"/>
    <property type="match status" value="1"/>
</dbReference>
<dbReference type="PROSITE" id="PS50112">
    <property type="entry name" value="PAS"/>
    <property type="match status" value="2"/>
</dbReference>
<feature type="domain" description="Histidine kinase" evidence="6">
    <location>
        <begin position="519"/>
        <end position="732"/>
    </location>
</feature>
<proteinExistence type="predicted"/>
<dbReference type="EMBL" id="JBHUOK010000032">
    <property type="protein sequence ID" value="MFD2790926.1"/>
    <property type="molecule type" value="Genomic_DNA"/>
</dbReference>
<dbReference type="SMART" id="SM00091">
    <property type="entry name" value="PAS"/>
    <property type="match status" value="2"/>
</dbReference>
<dbReference type="SUPFAM" id="SSF55785">
    <property type="entry name" value="PYP-like sensor domain (PAS domain)"/>
    <property type="match status" value="4"/>
</dbReference>
<dbReference type="PANTHER" id="PTHR43304:SF1">
    <property type="entry name" value="PAC DOMAIN-CONTAINING PROTEIN"/>
    <property type="match status" value="1"/>
</dbReference>
<evidence type="ECO:0000256" key="4">
    <source>
        <dbReference type="ARBA" id="ARBA00022679"/>
    </source>
</evidence>
<dbReference type="InterPro" id="IPR004358">
    <property type="entry name" value="Sig_transdc_His_kin-like_C"/>
</dbReference>
<dbReference type="EC" id="2.7.13.3" evidence="2"/>
<dbReference type="Pfam" id="PF13426">
    <property type="entry name" value="PAS_9"/>
    <property type="match status" value="1"/>
</dbReference>
<keyword evidence="10" id="KW-1185">Reference proteome</keyword>
<comment type="caution">
    <text evidence="9">The sequence shown here is derived from an EMBL/GenBank/DDBJ whole genome shotgun (WGS) entry which is preliminary data.</text>
</comment>
<dbReference type="SMART" id="SM00387">
    <property type="entry name" value="HATPase_c"/>
    <property type="match status" value="1"/>
</dbReference>
<dbReference type="Proteomes" id="UP001597532">
    <property type="component" value="Unassembled WGS sequence"/>
</dbReference>
<dbReference type="Pfam" id="PF08447">
    <property type="entry name" value="PAS_3"/>
    <property type="match status" value="2"/>
</dbReference>
<dbReference type="InterPro" id="IPR013655">
    <property type="entry name" value="PAS_fold_3"/>
</dbReference>
<dbReference type="SMART" id="SM00086">
    <property type="entry name" value="PAC"/>
    <property type="match status" value="4"/>
</dbReference>
<comment type="catalytic activity">
    <reaction evidence="1">
        <text>ATP + protein L-histidine = ADP + protein N-phospho-L-histidine.</text>
        <dbReference type="EC" id="2.7.13.3"/>
    </reaction>
</comment>
<dbReference type="Gene3D" id="3.30.565.10">
    <property type="entry name" value="Histidine kinase-like ATPase, C-terminal domain"/>
    <property type="match status" value="1"/>
</dbReference>
<feature type="domain" description="PAS" evidence="7">
    <location>
        <begin position="375"/>
        <end position="445"/>
    </location>
</feature>
<gene>
    <name evidence="9" type="ORF">ACFS1K_14215</name>
</gene>
<feature type="domain" description="PAS" evidence="7">
    <location>
        <begin position="247"/>
        <end position="319"/>
    </location>
</feature>
<dbReference type="Pfam" id="PF08448">
    <property type="entry name" value="PAS_4"/>
    <property type="match status" value="1"/>
</dbReference>
<keyword evidence="5" id="KW-0418">Kinase</keyword>
<evidence type="ECO:0000256" key="3">
    <source>
        <dbReference type="ARBA" id="ARBA00022553"/>
    </source>
</evidence>
<accession>A0ABW5VIU2</accession>
<evidence type="ECO:0000259" key="6">
    <source>
        <dbReference type="PROSITE" id="PS50109"/>
    </source>
</evidence>
<dbReference type="Gene3D" id="2.10.70.100">
    <property type="match status" value="1"/>
</dbReference>
<evidence type="ECO:0000256" key="1">
    <source>
        <dbReference type="ARBA" id="ARBA00000085"/>
    </source>
</evidence>
<dbReference type="PRINTS" id="PR00344">
    <property type="entry name" value="BCTRLSENSOR"/>
</dbReference>
<keyword evidence="3" id="KW-0597">Phosphoprotein</keyword>
<evidence type="ECO:0000313" key="9">
    <source>
        <dbReference type="EMBL" id="MFD2790926.1"/>
    </source>
</evidence>
<dbReference type="InterPro" id="IPR052162">
    <property type="entry name" value="Sensor_kinase/Photoreceptor"/>
</dbReference>
<dbReference type="Gene3D" id="3.30.450.20">
    <property type="entry name" value="PAS domain"/>
    <property type="match status" value="4"/>
</dbReference>
<evidence type="ECO:0000259" key="8">
    <source>
        <dbReference type="PROSITE" id="PS50113"/>
    </source>
</evidence>
<dbReference type="InterPro" id="IPR013656">
    <property type="entry name" value="PAS_4"/>
</dbReference>